<reference evidence="2" key="1">
    <citation type="submission" date="2020-07" db="EMBL/GenBank/DDBJ databases">
        <title>Ethylene signaling mediates host invasion by parasitic plants.</title>
        <authorList>
            <person name="Yoshida S."/>
        </authorList>
    </citation>
    <scope>NUCLEOTIDE SEQUENCE</scope>
    <source>
        <strain evidence="2">Okayama</strain>
    </source>
</reference>
<organism evidence="2 3">
    <name type="scientific">Phtheirospermum japonicum</name>
    <dbReference type="NCBI Taxonomy" id="374723"/>
    <lineage>
        <taxon>Eukaryota</taxon>
        <taxon>Viridiplantae</taxon>
        <taxon>Streptophyta</taxon>
        <taxon>Embryophyta</taxon>
        <taxon>Tracheophyta</taxon>
        <taxon>Spermatophyta</taxon>
        <taxon>Magnoliopsida</taxon>
        <taxon>eudicotyledons</taxon>
        <taxon>Gunneridae</taxon>
        <taxon>Pentapetalae</taxon>
        <taxon>asterids</taxon>
        <taxon>lamiids</taxon>
        <taxon>Lamiales</taxon>
        <taxon>Orobanchaceae</taxon>
        <taxon>Orobanchaceae incertae sedis</taxon>
        <taxon>Phtheirospermum</taxon>
    </lineage>
</organism>
<dbReference type="OrthoDB" id="1600564at2759"/>
<keyword evidence="1" id="KW-0378">Hydrolase</keyword>
<dbReference type="InterPro" id="IPR036514">
    <property type="entry name" value="SGNH_hydro_sf"/>
</dbReference>
<protein>
    <submittedName>
        <fullName evidence="2">GDSL esterase/lipase at1g71691</fullName>
    </submittedName>
</protein>
<dbReference type="PANTHER" id="PTHR45648:SF13">
    <property type="entry name" value="OS02G0290900 PROTEIN"/>
    <property type="match status" value="1"/>
</dbReference>
<sequence>MYNGWIMCISSDMACNNASTHIWWDQFHPTEAVNKILADNVWSGLHTSMCYPMNLQEMIAQNAKK</sequence>
<accession>A0A830CG64</accession>
<evidence type="ECO:0000256" key="1">
    <source>
        <dbReference type="ARBA" id="ARBA00022801"/>
    </source>
</evidence>
<dbReference type="Gene3D" id="3.40.50.1110">
    <property type="entry name" value="SGNH hydrolase"/>
    <property type="match status" value="1"/>
</dbReference>
<name>A0A830CG64_9LAMI</name>
<evidence type="ECO:0000313" key="2">
    <source>
        <dbReference type="EMBL" id="GFP98059.1"/>
    </source>
</evidence>
<keyword evidence="3" id="KW-1185">Reference proteome</keyword>
<evidence type="ECO:0000313" key="3">
    <source>
        <dbReference type="Proteomes" id="UP000653305"/>
    </source>
</evidence>
<dbReference type="InterPro" id="IPR051058">
    <property type="entry name" value="GDSL_Est/Lipase"/>
</dbReference>
<gene>
    <name evidence="2" type="ORF">PHJA_001950000</name>
</gene>
<dbReference type="GO" id="GO:0016787">
    <property type="term" value="F:hydrolase activity"/>
    <property type="evidence" value="ECO:0007669"/>
    <property type="project" value="UniProtKB-KW"/>
</dbReference>
<dbReference type="Proteomes" id="UP000653305">
    <property type="component" value="Unassembled WGS sequence"/>
</dbReference>
<dbReference type="EMBL" id="BMAC01000513">
    <property type="protein sequence ID" value="GFP98059.1"/>
    <property type="molecule type" value="Genomic_DNA"/>
</dbReference>
<proteinExistence type="predicted"/>
<dbReference type="PANTHER" id="PTHR45648">
    <property type="entry name" value="GDSL LIPASE/ACYLHYDROLASE FAMILY PROTEIN (AFU_ORTHOLOGUE AFUA_4G14700)"/>
    <property type="match status" value="1"/>
</dbReference>
<comment type="caution">
    <text evidence="2">The sequence shown here is derived from an EMBL/GenBank/DDBJ whole genome shotgun (WGS) entry which is preliminary data.</text>
</comment>
<dbReference type="AlphaFoldDB" id="A0A830CG64"/>